<evidence type="ECO:0000313" key="9">
    <source>
        <dbReference type="Proteomes" id="UP000241890"/>
    </source>
</evidence>
<dbReference type="InterPro" id="IPR042239">
    <property type="entry name" value="Nop_C"/>
</dbReference>
<evidence type="ECO:0000256" key="1">
    <source>
        <dbReference type="ARBA" id="ARBA00004604"/>
    </source>
</evidence>
<organism evidence="8 9">
    <name type="scientific">Hondaea fermentalgiana</name>
    <dbReference type="NCBI Taxonomy" id="2315210"/>
    <lineage>
        <taxon>Eukaryota</taxon>
        <taxon>Sar</taxon>
        <taxon>Stramenopiles</taxon>
        <taxon>Bigyra</taxon>
        <taxon>Labyrinthulomycetes</taxon>
        <taxon>Thraustochytrida</taxon>
        <taxon>Thraustochytriidae</taxon>
        <taxon>Hondaea</taxon>
    </lineage>
</organism>
<keyword evidence="9" id="KW-1185">Reference proteome</keyword>
<dbReference type="PROSITE" id="PS51358">
    <property type="entry name" value="NOP"/>
    <property type="match status" value="1"/>
</dbReference>
<dbReference type="FunFam" id="1.10.287.4070:FF:000002">
    <property type="entry name" value="Nucleolar protein 56"/>
    <property type="match status" value="1"/>
</dbReference>
<accession>A0A2R5G4L3</accession>
<feature type="compositionally biased region" description="Basic residues" evidence="6">
    <location>
        <begin position="491"/>
        <end position="500"/>
    </location>
</feature>
<dbReference type="PANTHER" id="PTHR10894">
    <property type="entry name" value="NUCLEOLAR PROTEIN 5 NUCLEOLAR PROTEIN NOP5 NOP58"/>
    <property type="match status" value="1"/>
</dbReference>
<feature type="domain" description="Nop" evidence="7">
    <location>
        <begin position="297"/>
        <end position="415"/>
    </location>
</feature>
<feature type="region of interest" description="Disordered" evidence="6">
    <location>
        <begin position="443"/>
        <end position="542"/>
    </location>
</feature>
<dbReference type="Proteomes" id="UP000241890">
    <property type="component" value="Unassembled WGS sequence"/>
</dbReference>
<dbReference type="FunCoup" id="A0A2R5G4L3">
    <property type="interactions" value="413"/>
</dbReference>
<evidence type="ECO:0000256" key="4">
    <source>
        <dbReference type="ARBA" id="ARBA00023242"/>
    </source>
</evidence>
<feature type="compositionally biased region" description="Basic residues" evidence="6">
    <location>
        <begin position="513"/>
        <end position="528"/>
    </location>
</feature>
<evidence type="ECO:0000313" key="8">
    <source>
        <dbReference type="EMBL" id="GBG25967.1"/>
    </source>
</evidence>
<evidence type="ECO:0000259" key="7">
    <source>
        <dbReference type="PROSITE" id="PS51358"/>
    </source>
</evidence>
<evidence type="ECO:0000256" key="2">
    <source>
        <dbReference type="ARBA" id="ARBA00009211"/>
    </source>
</evidence>
<dbReference type="Gene3D" id="1.10.246.90">
    <property type="entry name" value="Nop domain"/>
    <property type="match status" value="1"/>
</dbReference>
<dbReference type="SUPFAM" id="SSF89124">
    <property type="entry name" value="Nop domain"/>
    <property type="match status" value="1"/>
</dbReference>
<dbReference type="InterPro" id="IPR012974">
    <property type="entry name" value="NOP58/56_N"/>
</dbReference>
<dbReference type="EMBL" id="BEYU01000017">
    <property type="protein sequence ID" value="GBG25967.1"/>
    <property type="molecule type" value="Genomic_DNA"/>
</dbReference>
<dbReference type="GO" id="GO:0032040">
    <property type="term" value="C:small-subunit processome"/>
    <property type="evidence" value="ECO:0007669"/>
    <property type="project" value="InterPro"/>
</dbReference>
<dbReference type="PANTHER" id="PTHR10894:SF0">
    <property type="entry name" value="NUCLEOLAR PROTEIN 56"/>
    <property type="match status" value="1"/>
</dbReference>
<comment type="similarity">
    <text evidence="2">Belongs to the NOP5/NOP56 family.</text>
</comment>
<dbReference type="GO" id="GO:0042254">
    <property type="term" value="P:ribosome biogenesis"/>
    <property type="evidence" value="ECO:0007669"/>
    <property type="project" value="UniProtKB-KW"/>
</dbReference>
<sequence length="542" mass="60208">MSSGLYLLLEAASGYGLFEVVEADEVALQKEQVQASVTELERFSKLVKLKAFQPFTTAENALENMMKVSENLVTEDLATFLTSNMPKSKKMKQEGMVLGVTAPNLASAIREETGIPCKADETVQELLRGVRTHLARYVKQLDGGASEKAQLGLGHSYSRAKVKFNVNRQDNMIIQSICLLDQMDKDINTCAMRVKEWYSWHFPELQKIVSDSFIFARLVQFITARSTLDDSKLDGLTEITMDEEISKQILDAARASMGFDCSDIDMLNLCQFADRVVELAKYRKELHTYLLEKMSIVAPNLAALIGEPVAARLISHAGSLVNLAKYPASTIQILGAEKALFRALKTKGNTPKYGLIFHSSFIGRAGAKNKGRISRYLANKCAIAARIDYFAEVPNPAYGEKLKEQVEERLAFYDTGATPKKNLDVMREAAKEAAALVKAINDANPNGSAATPKKRKRAADDEDEDSDEEVTAAPESSEDEDDEEEEAPKLKKEKKTKKSKKADDANGETPSKSAKKAKKEKKEKKEKKKKDDKPKKKKKKSE</sequence>
<keyword evidence="4" id="KW-0539">Nucleus</keyword>
<dbReference type="SMART" id="SM00931">
    <property type="entry name" value="NOSIC"/>
    <property type="match status" value="1"/>
</dbReference>
<dbReference type="InterPro" id="IPR002687">
    <property type="entry name" value="Nop_dom"/>
</dbReference>
<comment type="caution">
    <text evidence="8">The sequence shown here is derived from an EMBL/GenBank/DDBJ whole genome shotgun (WGS) entry which is preliminary data.</text>
</comment>
<proteinExistence type="inferred from homology"/>
<keyword evidence="3" id="KW-0690">Ribosome biogenesis</keyword>
<comment type="subcellular location">
    <subcellularLocation>
        <location evidence="1">Nucleus</location>
        <location evidence="1">Nucleolus</location>
    </subcellularLocation>
</comment>
<dbReference type="FunFam" id="1.10.246.90:FF:000001">
    <property type="entry name" value="Nucleolar protein 56"/>
    <property type="match status" value="1"/>
</dbReference>
<dbReference type="Gene3D" id="1.10.287.4070">
    <property type="match status" value="1"/>
</dbReference>
<dbReference type="Pfam" id="PF08156">
    <property type="entry name" value="NOP5NT"/>
    <property type="match status" value="1"/>
</dbReference>
<dbReference type="Pfam" id="PF01798">
    <property type="entry name" value="Nop"/>
    <property type="match status" value="1"/>
</dbReference>
<feature type="compositionally biased region" description="Acidic residues" evidence="6">
    <location>
        <begin position="460"/>
        <end position="486"/>
    </location>
</feature>
<dbReference type="InParanoid" id="A0A2R5G4L3"/>
<gene>
    <name evidence="8" type="ORF">FCC1311_021872</name>
</gene>
<evidence type="ECO:0000256" key="5">
    <source>
        <dbReference type="ARBA" id="ARBA00040742"/>
    </source>
</evidence>
<dbReference type="InterPro" id="IPR036070">
    <property type="entry name" value="Nop_dom_sf"/>
</dbReference>
<protein>
    <recommendedName>
        <fullName evidence="5">Nucleolar protein 56</fullName>
    </recommendedName>
</protein>
<evidence type="ECO:0000256" key="6">
    <source>
        <dbReference type="SAM" id="MobiDB-lite"/>
    </source>
</evidence>
<name>A0A2R5G4L3_9STRA</name>
<dbReference type="OrthoDB" id="6780543at2759"/>
<dbReference type="InterPro" id="IPR045056">
    <property type="entry name" value="Nop56/Nop58"/>
</dbReference>
<evidence type="ECO:0000256" key="3">
    <source>
        <dbReference type="ARBA" id="ARBA00022517"/>
    </source>
</evidence>
<dbReference type="AlphaFoldDB" id="A0A2R5G4L3"/>
<reference evidence="8 9" key="1">
    <citation type="submission" date="2017-12" db="EMBL/GenBank/DDBJ databases">
        <title>Sequencing, de novo assembly and annotation of complete genome of a new Thraustochytrid species, strain FCC1311.</title>
        <authorList>
            <person name="Sedici K."/>
            <person name="Godart F."/>
            <person name="Aiese Cigliano R."/>
            <person name="Sanseverino W."/>
            <person name="Barakat M."/>
            <person name="Ortet P."/>
            <person name="Marechal E."/>
            <person name="Cagnac O."/>
            <person name="Amato A."/>
        </authorList>
    </citation>
    <scope>NUCLEOTIDE SEQUENCE [LARGE SCALE GENOMIC DNA]</scope>
</reference>
<dbReference type="GO" id="GO:0031428">
    <property type="term" value="C:box C/D methylation guide snoRNP complex"/>
    <property type="evidence" value="ECO:0007669"/>
    <property type="project" value="InterPro"/>
</dbReference>
<dbReference type="GO" id="GO:0030515">
    <property type="term" value="F:snoRNA binding"/>
    <property type="evidence" value="ECO:0007669"/>
    <property type="project" value="InterPro"/>
</dbReference>
<dbReference type="InterPro" id="IPR012976">
    <property type="entry name" value="NOSIC"/>
</dbReference>